<evidence type="ECO:0000256" key="5">
    <source>
        <dbReference type="SAM" id="MobiDB-lite"/>
    </source>
</evidence>
<dbReference type="EMBL" id="CAICTM010000238">
    <property type="protein sequence ID" value="CAB9505671.1"/>
    <property type="molecule type" value="Genomic_DNA"/>
</dbReference>
<feature type="region of interest" description="Disordered" evidence="5">
    <location>
        <begin position="531"/>
        <end position="554"/>
    </location>
</feature>
<comment type="caution">
    <text evidence="8">The sequence shown here is derived from an EMBL/GenBank/DDBJ whole genome shotgun (WGS) entry which is preliminary data.</text>
</comment>
<feature type="transmembrane region" description="Helical" evidence="6">
    <location>
        <begin position="578"/>
        <end position="603"/>
    </location>
</feature>
<proteinExistence type="predicted"/>
<feature type="transmembrane region" description="Helical" evidence="6">
    <location>
        <begin position="164"/>
        <end position="184"/>
    </location>
</feature>
<dbReference type="GO" id="GO:0015179">
    <property type="term" value="F:L-amino acid transmembrane transporter activity"/>
    <property type="evidence" value="ECO:0007669"/>
    <property type="project" value="TreeGrafter"/>
</dbReference>
<evidence type="ECO:0000256" key="2">
    <source>
        <dbReference type="ARBA" id="ARBA00022692"/>
    </source>
</evidence>
<name>A0A9N8DNN4_9STRA</name>
<dbReference type="OrthoDB" id="42089at2759"/>
<evidence type="ECO:0000256" key="4">
    <source>
        <dbReference type="ARBA" id="ARBA00023136"/>
    </source>
</evidence>
<evidence type="ECO:0000313" key="9">
    <source>
        <dbReference type="Proteomes" id="UP001153069"/>
    </source>
</evidence>
<feature type="transmembrane region" description="Helical" evidence="6">
    <location>
        <begin position="80"/>
        <end position="102"/>
    </location>
</feature>
<keyword evidence="4 6" id="KW-0472">Membrane</keyword>
<feature type="transmembrane region" description="Helical" evidence="6">
    <location>
        <begin position="497"/>
        <end position="522"/>
    </location>
</feature>
<feature type="transmembrane region" description="Helical" evidence="6">
    <location>
        <begin position="204"/>
        <end position="221"/>
    </location>
</feature>
<evidence type="ECO:0000313" key="8">
    <source>
        <dbReference type="EMBL" id="CAB9505671.1"/>
    </source>
</evidence>
<dbReference type="Pfam" id="PF01490">
    <property type="entry name" value="Aa_trans"/>
    <property type="match status" value="2"/>
</dbReference>
<evidence type="ECO:0000256" key="1">
    <source>
        <dbReference type="ARBA" id="ARBA00004141"/>
    </source>
</evidence>
<feature type="transmembrane region" description="Helical" evidence="6">
    <location>
        <begin position="346"/>
        <end position="365"/>
    </location>
</feature>
<feature type="compositionally biased region" description="Polar residues" evidence="5">
    <location>
        <begin position="1"/>
        <end position="11"/>
    </location>
</feature>
<dbReference type="GO" id="GO:0016020">
    <property type="term" value="C:membrane"/>
    <property type="evidence" value="ECO:0007669"/>
    <property type="project" value="UniProtKB-SubCell"/>
</dbReference>
<dbReference type="Proteomes" id="UP001153069">
    <property type="component" value="Unassembled WGS sequence"/>
</dbReference>
<reference evidence="8" key="1">
    <citation type="submission" date="2020-06" db="EMBL/GenBank/DDBJ databases">
        <authorList>
            <consortium name="Plant Systems Biology data submission"/>
        </authorList>
    </citation>
    <scope>NUCLEOTIDE SEQUENCE</scope>
    <source>
        <strain evidence="8">D6</strain>
    </source>
</reference>
<feature type="region of interest" description="Disordered" evidence="5">
    <location>
        <begin position="387"/>
        <end position="449"/>
    </location>
</feature>
<feature type="transmembrane region" description="Helical" evidence="6">
    <location>
        <begin position="474"/>
        <end position="491"/>
    </location>
</feature>
<evidence type="ECO:0000256" key="3">
    <source>
        <dbReference type="ARBA" id="ARBA00022989"/>
    </source>
</evidence>
<comment type="subcellular location">
    <subcellularLocation>
        <location evidence="1">Membrane</location>
        <topology evidence="1">Multi-pass membrane protein</topology>
    </subcellularLocation>
</comment>
<feature type="domain" description="Amino acid transporter transmembrane" evidence="7">
    <location>
        <begin position="48"/>
        <end position="114"/>
    </location>
</feature>
<evidence type="ECO:0000256" key="6">
    <source>
        <dbReference type="SAM" id="Phobius"/>
    </source>
</evidence>
<dbReference type="AlphaFoldDB" id="A0A9N8DNN4"/>
<feature type="region of interest" description="Disordered" evidence="5">
    <location>
        <begin position="1"/>
        <end position="20"/>
    </location>
</feature>
<keyword evidence="9" id="KW-1185">Reference proteome</keyword>
<keyword evidence="3 6" id="KW-1133">Transmembrane helix</keyword>
<gene>
    <name evidence="8" type="ORF">SEMRO_239_G095850.1</name>
</gene>
<evidence type="ECO:0000259" key="7">
    <source>
        <dbReference type="Pfam" id="PF01490"/>
    </source>
</evidence>
<keyword evidence="2 6" id="KW-0812">Transmembrane</keyword>
<protein>
    <submittedName>
        <fullName evidence="8">Proton-coupled amino acid transporter 4</fullName>
    </submittedName>
</protein>
<accession>A0A9N8DNN4</accession>
<feature type="domain" description="Amino acid transporter transmembrane" evidence="7">
    <location>
        <begin position="142"/>
        <end position="524"/>
    </location>
</feature>
<organism evidence="8 9">
    <name type="scientific">Seminavis robusta</name>
    <dbReference type="NCBI Taxonomy" id="568900"/>
    <lineage>
        <taxon>Eukaryota</taxon>
        <taxon>Sar</taxon>
        <taxon>Stramenopiles</taxon>
        <taxon>Ochrophyta</taxon>
        <taxon>Bacillariophyta</taxon>
        <taxon>Bacillariophyceae</taxon>
        <taxon>Bacillariophycidae</taxon>
        <taxon>Naviculales</taxon>
        <taxon>Naviculaceae</taxon>
        <taxon>Seminavis</taxon>
    </lineage>
</organism>
<dbReference type="PANTHER" id="PTHR22950:SF681">
    <property type="entry name" value="SH2 DOMAIN-CONTAINING PROTEIN"/>
    <property type="match status" value="1"/>
</dbReference>
<dbReference type="InterPro" id="IPR013057">
    <property type="entry name" value="AA_transpt_TM"/>
</dbReference>
<sequence length="605" mass="65097">MVQDAATSAGNETPLLPGDNIGGYNSVEVVSNDNDDAISDASDFDEEHGTTPTEAFLNLLKGYFGAGMLSLPWALSQLGVVYGSIAVFVMAFWSSYNCWTVVKLKRFIERNQTYNLNLAGGDAGSIKSSPHSTTGSAASSATTRTNLTFPDVGEWAYGTKFQSYVSICVCTQQLAICTVFISFIGENLLAVLDRLELTGFIDSHIGVMTLCLPCVLSLSFLPSMKSLAPVMALGTILLGLCVALLGVIMGKEWDARPEELPELKLPQMPLAACAILYSYEGICLILPIESSMKEPQHFQKVFVGTMTVVATILAAFATICVVTFGNVTNGSITAFLLEAYRKDPSVTFYLMAANTAVSFSVLLSYPLQLFPALELIGTTPLARWLGGIGKGPQDDDDEEDLTGFEPLPPLPEGEVADLDSLPSEHQYGLESDNNEGGNEKNDDEEDARSLLSHSTLRSVTSALMPQMVMPGDSIQLRAFLVVMTYVIAVAVPNVQALISLVGALAGSSTALLIPPILELAWIQTLEEHRNTKNNTTPTDEQDAAGASSLGSPFTPRRIQKEPFAWCGGKYWGSKIKCYILFAVGLVFACIGTFASLTDIIRIYRG</sequence>
<dbReference type="PANTHER" id="PTHR22950">
    <property type="entry name" value="AMINO ACID TRANSPORTER"/>
    <property type="match status" value="1"/>
</dbReference>
<feature type="transmembrane region" description="Helical" evidence="6">
    <location>
        <begin position="228"/>
        <end position="248"/>
    </location>
</feature>
<feature type="transmembrane region" description="Helical" evidence="6">
    <location>
        <begin position="301"/>
        <end position="326"/>
    </location>
</feature>